<dbReference type="SMART" id="SM00906">
    <property type="entry name" value="Fungal_trans"/>
    <property type="match status" value="1"/>
</dbReference>
<dbReference type="SUPFAM" id="SSF56300">
    <property type="entry name" value="Metallo-dependent phosphatases"/>
    <property type="match status" value="1"/>
</dbReference>
<comment type="similarity">
    <text evidence="1">Belongs to the 5'-nucleotidase family.</text>
</comment>
<dbReference type="GO" id="GO:0008270">
    <property type="term" value="F:zinc ion binding"/>
    <property type="evidence" value="ECO:0007669"/>
    <property type="project" value="InterPro"/>
</dbReference>
<evidence type="ECO:0000313" key="4">
    <source>
        <dbReference type="EMBL" id="RLL95147.1"/>
    </source>
</evidence>
<sequence>MGDPSPKDEEVLLSIDVPPCVGDHLVEVFFEKVQCSLPLLHRPTFIGSNLSSENRYKQLNFETALLFNGMFALSARFSDSSDLWAGDPKDRGEIFAKKAKALCNRYLGADCDREPTLRALQGRILLTYYQLTSEPCFQSWLGTGECCRMAYSLYLHQIDRDTTISAEKSGDPVQNWVDQEELRRAWWAIFQLDGFASVIAFRPFNIDQQNMDVFLPVSDDAWFSGRPTASAKLSSKGPSSTWRCLEGCENQDPYAWYLICAYLVRAAFKEFEKKEHLTEDLEILQSALQCFALNLPDQFRLSAANMRFNDNNFAEKNWVICTNILLQTAQILVVLTLKLENLSTQQPDLPSDPSSPRACQSYTEFVAECGQYINDRLRAVRLWSADYMPLASPLVACALIGPAAVHAAKRPHPGGSKDEMRSSLEAYLLDLSLHRFGKFWRLGEFLQGKRFFSNNASDFDFGETRLVELSRKVHFPWVLSNVTRVTEDGDVSNEHLAGGERFVVRIVQGYKVGFIGLAGTLAVKLPELTPLVHKGSRHAQELATYLRLNEGCDFVIAITHSRLAEDIRTANAAAQESSNTSTSRSVQDSAHSQFVPMYAKWQLRSSKSSKVTYFNTIITINVLHSIDGKLAFILAGKTQPWRVGSVVRKPLLYTTTPLDGRCSVIRSSETNLGNMLADAYRAYYGADIALVNSGSIRCDRIIEPASSPLRVKDIIEICPFENPLVVKRVSGYGFQEALENSVSDLHVDGRFMQCSGLHIVAGWRRQEGHRILQLSLIQSSSTPAKRIIPSQIYTVVMSSFIAAGFDPYSCFQSAETIVDKETAVTDTGLLLQILGYDKEGSNDGDTAGIDRARRATVCGMHELDKLPIVSPVIDGRIQFVT</sequence>
<dbReference type="SUPFAM" id="SSF55816">
    <property type="entry name" value="5'-nucleotidase (syn. UDP-sugar hydrolase), C-terminal domain"/>
    <property type="match status" value="1"/>
</dbReference>
<dbReference type="GO" id="GO:0016787">
    <property type="term" value="F:hydrolase activity"/>
    <property type="evidence" value="ECO:0007669"/>
    <property type="project" value="InterPro"/>
</dbReference>
<dbReference type="PRINTS" id="PR01607">
    <property type="entry name" value="APYRASEFAMLY"/>
</dbReference>
<dbReference type="STRING" id="1245748.A0A3R7HRV9"/>
<dbReference type="Gene3D" id="3.60.21.10">
    <property type="match status" value="1"/>
</dbReference>
<dbReference type="InterPro" id="IPR029052">
    <property type="entry name" value="Metallo-depent_PP-like"/>
</dbReference>
<dbReference type="CDD" id="cd12148">
    <property type="entry name" value="fungal_TF_MHR"/>
    <property type="match status" value="1"/>
</dbReference>
<comment type="caution">
    <text evidence="4">The sequence shown here is derived from an EMBL/GenBank/DDBJ whole genome shotgun (WGS) entry which is preliminary data.</text>
</comment>
<organism evidence="4 5">
    <name type="scientific">Aspergillus turcosus</name>
    <dbReference type="NCBI Taxonomy" id="1245748"/>
    <lineage>
        <taxon>Eukaryota</taxon>
        <taxon>Fungi</taxon>
        <taxon>Dikarya</taxon>
        <taxon>Ascomycota</taxon>
        <taxon>Pezizomycotina</taxon>
        <taxon>Eurotiomycetes</taxon>
        <taxon>Eurotiomycetidae</taxon>
        <taxon>Eurotiales</taxon>
        <taxon>Aspergillaceae</taxon>
        <taxon>Aspergillus</taxon>
        <taxon>Aspergillus subgen. Fumigati</taxon>
    </lineage>
</organism>
<dbReference type="PANTHER" id="PTHR11575">
    <property type="entry name" value="5'-NUCLEOTIDASE-RELATED"/>
    <property type="match status" value="1"/>
</dbReference>
<dbReference type="Proteomes" id="UP000215289">
    <property type="component" value="Unassembled WGS sequence"/>
</dbReference>
<evidence type="ECO:0000313" key="5">
    <source>
        <dbReference type="Proteomes" id="UP000215289"/>
    </source>
</evidence>
<feature type="domain" description="Xylanolytic transcriptional activator regulatory" evidence="3">
    <location>
        <begin position="139"/>
        <end position="222"/>
    </location>
</feature>
<dbReference type="GO" id="GO:0006351">
    <property type="term" value="P:DNA-templated transcription"/>
    <property type="evidence" value="ECO:0007669"/>
    <property type="project" value="InterPro"/>
</dbReference>
<evidence type="ECO:0000256" key="2">
    <source>
        <dbReference type="ARBA" id="ARBA00023242"/>
    </source>
</evidence>
<dbReference type="GO" id="GO:0009166">
    <property type="term" value="P:nucleotide catabolic process"/>
    <property type="evidence" value="ECO:0007669"/>
    <property type="project" value="InterPro"/>
</dbReference>
<dbReference type="Gene3D" id="3.90.780.10">
    <property type="entry name" value="5'-Nucleotidase, C-terminal domain"/>
    <property type="match status" value="1"/>
</dbReference>
<dbReference type="PANTHER" id="PTHR11575:SF41">
    <property type="entry name" value="PUTATIVE (AFU_ORTHOLOGUE AFUA_1G01160)-RELATED"/>
    <property type="match status" value="1"/>
</dbReference>
<dbReference type="OrthoDB" id="10252235at2759"/>
<protein>
    <recommendedName>
        <fullName evidence="3">Xylanolytic transcriptional activator regulatory domain-containing protein</fullName>
    </recommendedName>
</protein>
<accession>A0A3R7HRV9</accession>
<name>A0A3R7HRV9_9EURO</name>
<dbReference type="InterPro" id="IPR036907">
    <property type="entry name" value="5'-Nucleotdase_C_sf"/>
</dbReference>
<keyword evidence="2" id="KW-0539">Nucleus</keyword>
<gene>
    <name evidence="4" type="ORF">CFD26_100612</name>
</gene>
<evidence type="ECO:0000256" key="1">
    <source>
        <dbReference type="ARBA" id="ARBA00006654"/>
    </source>
</evidence>
<evidence type="ECO:0000259" key="3">
    <source>
        <dbReference type="SMART" id="SM00906"/>
    </source>
</evidence>
<dbReference type="Pfam" id="PF04082">
    <property type="entry name" value="Fungal_trans"/>
    <property type="match status" value="1"/>
</dbReference>
<dbReference type="GO" id="GO:0003677">
    <property type="term" value="F:DNA binding"/>
    <property type="evidence" value="ECO:0007669"/>
    <property type="project" value="InterPro"/>
</dbReference>
<dbReference type="InterPro" id="IPR008334">
    <property type="entry name" value="5'-Nucleotdase_C"/>
</dbReference>
<reference evidence="4 5" key="1">
    <citation type="submission" date="2018-08" db="EMBL/GenBank/DDBJ databases">
        <title>Draft genome sequences of two Aspergillus turcosus clinical strains isolated from bronchoalveolar lavage fluid: one azole-susceptible and the other azole-resistant.</title>
        <authorList>
            <person name="Parent-Michaud M."/>
            <person name="Dufresne P.J."/>
            <person name="Fournier E."/>
            <person name="Martineau C."/>
            <person name="Moreira S."/>
            <person name="Perkins V."/>
            <person name="De Repentigny L."/>
            <person name="Dufresne S.F."/>
        </authorList>
    </citation>
    <scope>NUCLEOTIDE SEQUENCE [LARGE SCALE GENOMIC DNA]</scope>
    <source>
        <strain evidence="4">HMR AF 1038</strain>
    </source>
</reference>
<dbReference type="AlphaFoldDB" id="A0A3R7HRV9"/>
<dbReference type="Pfam" id="PF02872">
    <property type="entry name" value="5_nucleotid_C"/>
    <property type="match status" value="1"/>
</dbReference>
<dbReference type="InterPro" id="IPR007219">
    <property type="entry name" value="XnlR_reg_dom"/>
</dbReference>
<proteinExistence type="inferred from homology"/>
<dbReference type="InterPro" id="IPR006179">
    <property type="entry name" value="5_nucleotidase/apyrase"/>
</dbReference>
<keyword evidence="5" id="KW-1185">Reference proteome</keyword>
<dbReference type="EMBL" id="NIDN02000166">
    <property type="protein sequence ID" value="RLL95147.1"/>
    <property type="molecule type" value="Genomic_DNA"/>
</dbReference>